<reference evidence="2 3" key="1">
    <citation type="submission" date="2024-01" db="EMBL/GenBank/DDBJ databases">
        <title>The genome of the rayed Mediterranean limpet Patella caerulea (Linnaeus, 1758).</title>
        <authorList>
            <person name="Anh-Thu Weber A."/>
            <person name="Halstead-Nussloch G."/>
        </authorList>
    </citation>
    <scope>NUCLEOTIDE SEQUENCE [LARGE SCALE GENOMIC DNA]</scope>
    <source>
        <strain evidence="2">AATW-2023a</strain>
        <tissue evidence="2">Whole specimen</tissue>
    </source>
</reference>
<dbReference type="SUPFAM" id="SSF51182">
    <property type="entry name" value="RmlC-like cupins"/>
    <property type="match status" value="1"/>
</dbReference>
<comment type="caution">
    <text evidence="2">The sequence shown here is derived from an EMBL/GenBank/DDBJ whole genome shotgun (WGS) entry which is preliminary data.</text>
</comment>
<dbReference type="InterPro" id="IPR039935">
    <property type="entry name" value="YML079W-like"/>
</dbReference>
<evidence type="ECO:0000313" key="3">
    <source>
        <dbReference type="Proteomes" id="UP001347796"/>
    </source>
</evidence>
<dbReference type="InterPro" id="IPR011051">
    <property type="entry name" value="RmlC_Cupin_sf"/>
</dbReference>
<dbReference type="EMBL" id="JAZGQO010000001">
    <property type="protein sequence ID" value="KAK6194838.1"/>
    <property type="molecule type" value="Genomic_DNA"/>
</dbReference>
<protein>
    <recommendedName>
        <fullName evidence="1">DUF985 domain-containing protein</fullName>
    </recommendedName>
</protein>
<sequence>MSAEQMEKLKKILQLEQHPEGNQFRQVWRGDREMNFVNKTLHDGPRSVGSSIHTLLTSPDFVSWHRVLSDEIYFWHAGGVMKVHLLDDKGNHSHVLLGDVLKNDSYVYQVLIPHDMWYAAEIVEGDYLLFSAVVIPGFEFRDWTAAKREEMIKEYPQHTDLITRLTKQ</sequence>
<gene>
    <name evidence="2" type="ORF">SNE40_000380</name>
</gene>
<proteinExistence type="predicted"/>
<dbReference type="Proteomes" id="UP001347796">
    <property type="component" value="Unassembled WGS sequence"/>
</dbReference>
<dbReference type="AlphaFoldDB" id="A0AAN8KL53"/>
<dbReference type="PANTHER" id="PTHR33387">
    <property type="entry name" value="RMLC-LIKE JELLY ROLL FOLD PROTEIN"/>
    <property type="match status" value="1"/>
</dbReference>
<dbReference type="InterPro" id="IPR014710">
    <property type="entry name" value="RmlC-like_jellyroll"/>
</dbReference>
<evidence type="ECO:0000259" key="1">
    <source>
        <dbReference type="Pfam" id="PF06172"/>
    </source>
</evidence>
<dbReference type="PANTHER" id="PTHR33387:SF3">
    <property type="entry name" value="DUF985 DOMAIN-CONTAINING PROTEIN"/>
    <property type="match status" value="1"/>
</dbReference>
<dbReference type="Pfam" id="PF06172">
    <property type="entry name" value="Cupin_5"/>
    <property type="match status" value="1"/>
</dbReference>
<dbReference type="CDD" id="cd06121">
    <property type="entry name" value="cupin_YML079wp"/>
    <property type="match status" value="1"/>
</dbReference>
<evidence type="ECO:0000313" key="2">
    <source>
        <dbReference type="EMBL" id="KAK6194838.1"/>
    </source>
</evidence>
<dbReference type="InterPro" id="IPR009327">
    <property type="entry name" value="Cupin_DUF985"/>
</dbReference>
<keyword evidence="3" id="KW-1185">Reference proteome</keyword>
<name>A0AAN8KL53_PATCE</name>
<dbReference type="Gene3D" id="2.60.120.10">
    <property type="entry name" value="Jelly Rolls"/>
    <property type="match status" value="1"/>
</dbReference>
<organism evidence="2 3">
    <name type="scientific">Patella caerulea</name>
    <name type="common">Rayed Mediterranean limpet</name>
    <dbReference type="NCBI Taxonomy" id="87958"/>
    <lineage>
        <taxon>Eukaryota</taxon>
        <taxon>Metazoa</taxon>
        <taxon>Spiralia</taxon>
        <taxon>Lophotrochozoa</taxon>
        <taxon>Mollusca</taxon>
        <taxon>Gastropoda</taxon>
        <taxon>Patellogastropoda</taxon>
        <taxon>Patelloidea</taxon>
        <taxon>Patellidae</taxon>
        <taxon>Patella</taxon>
    </lineage>
</organism>
<feature type="domain" description="DUF985" evidence="1">
    <location>
        <begin position="11"/>
        <end position="144"/>
    </location>
</feature>
<accession>A0AAN8KL53</accession>